<dbReference type="EMBL" id="NIOJ01000021">
    <property type="protein sequence ID" value="PNT99041.1"/>
    <property type="molecule type" value="Genomic_DNA"/>
</dbReference>
<dbReference type="RefSeq" id="WP_103081465.1">
    <property type="nucleotide sequence ID" value="NZ_CP021850.1"/>
</dbReference>
<accession>A0A2K2FJT0</accession>
<protein>
    <recommendedName>
        <fullName evidence="1">Putative zinc-finger domain-containing protein</fullName>
    </recommendedName>
</protein>
<gene>
    <name evidence="2" type="ORF">CDQ84_09295</name>
</gene>
<comment type="caution">
    <text evidence="2">The sequence shown here is derived from an EMBL/GenBank/DDBJ whole genome shotgun (WGS) entry which is preliminary data.</text>
</comment>
<sequence length="111" mass="12966">MTDCERISDSLIDYINRRLTQEQNGEIVSHLAVCHSCRKEAADLIRFKKLEQERMADVPQEIVDTAFLRIPKDDKFLDDIIDFRPYHVVFNLIRYSLTAVNQTIQLAQQAI</sequence>
<dbReference type="OrthoDB" id="6194834at2"/>
<dbReference type="AlphaFoldDB" id="A0A2K2FJT0"/>
<name>A0A2K2FJT0_9CLOT</name>
<reference evidence="2 3" key="1">
    <citation type="submission" date="2017-06" db="EMBL/GenBank/DDBJ databases">
        <title>Investigating the central metabolism of Clostridium thermosuccinogenes.</title>
        <authorList>
            <person name="Koendjbiharie J.G."/>
            <person name="van Kranenburg R."/>
        </authorList>
    </citation>
    <scope>NUCLEOTIDE SEQUENCE [LARGE SCALE GENOMIC DNA]</scope>
    <source>
        <strain evidence="2 3">DSM 5806</strain>
    </source>
</reference>
<keyword evidence="3" id="KW-1185">Reference proteome</keyword>
<dbReference type="KEGG" id="cthd:CDO33_18120"/>
<dbReference type="Proteomes" id="UP000236151">
    <property type="component" value="Unassembled WGS sequence"/>
</dbReference>
<evidence type="ECO:0000259" key="1">
    <source>
        <dbReference type="Pfam" id="PF13490"/>
    </source>
</evidence>
<dbReference type="InterPro" id="IPR027383">
    <property type="entry name" value="Znf_put"/>
</dbReference>
<proteinExistence type="predicted"/>
<evidence type="ECO:0000313" key="3">
    <source>
        <dbReference type="Proteomes" id="UP000236151"/>
    </source>
</evidence>
<dbReference type="Pfam" id="PF13490">
    <property type="entry name" value="zf-HC2"/>
    <property type="match status" value="1"/>
</dbReference>
<evidence type="ECO:0000313" key="2">
    <source>
        <dbReference type="EMBL" id="PNT99041.1"/>
    </source>
</evidence>
<feature type="domain" description="Putative zinc-finger" evidence="1">
    <location>
        <begin position="4"/>
        <end position="38"/>
    </location>
</feature>
<organism evidence="2 3">
    <name type="scientific">Clostridium thermosuccinogenes</name>
    <dbReference type="NCBI Taxonomy" id="84032"/>
    <lineage>
        <taxon>Bacteria</taxon>
        <taxon>Bacillati</taxon>
        <taxon>Bacillota</taxon>
        <taxon>Clostridia</taxon>
        <taxon>Eubacteriales</taxon>
        <taxon>Clostridiaceae</taxon>
        <taxon>Clostridium</taxon>
    </lineage>
</organism>